<keyword evidence="3" id="KW-1185">Reference proteome</keyword>
<dbReference type="PANTHER" id="PTHR36966">
    <property type="entry name" value="REP-ASSOCIATED TYROSINE TRANSPOSASE"/>
    <property type="match status" value="1"/>
</dbReference>
<organism evidence="2 3">
    <name type="scientific">Massilia varians</name>
    <dbReference type="NCBI Taxonomy" id="457921"/>
    <lineage>
        <taxon>Bacteria</taxon>
        <taxon>Pseudomonadati</taxon>
        <taxon>Pseudomonadota</taxon>
        <taxon>Betaproteobacteria</taxon>
        <taxon>Burkholderiales</taxon>
        <taxon>Oxalobacteraceae</taxon>
        <taxon>Telluria group</taxon>
        <taxon>Massilia</taxon>
    </lineage>
</organism>
<evidence type="ECO:0000313" key="3">
    <source>
        <dbReference type="Proteomes" id="UP001163336"/>
    </source>
</evidence>
<dbReference type="InterPro" id="IPR052715">
    <property type="entry name" value="RAYT_transposase"/>
</dbReference>
<protein>
    <submittedName>
        <fullName evidence="2">Transposase</fullName>
    </submittedName>
</protein>
<accession>A0ABM8C0V2</accession>
<sequence length="192" mass="22121">MARMSVAFARHALTQPMIDYRDNRVPGGTFFFTVRLLERGSTLLTDHISAFGEAMRLARVRKPFHVDAWVVLPDHAHAMWTLPPGDHDCASRWRAVKIAFSKALRKSTVPEADGTIWERHYQHYRVGDDDEYAALVDYTHLDAVRHGFCSHPREWPWSSLHRFLSSGHAMPVPELIVPPWVHRPQPHGYARL</sequence>
<dbReference type="Gene3D" id="3.30.70.1290">
    <property type="entry name" value="Transposase IS200-like"/>
    <property type="match status" value="1"/>
</dbReference>
<dbReference type="PANTHER" id="PTHR36966:SF1">
    <property type="entry name" value="REP-ASSOCIATED TYROSINE TRANSPOSASE"/>
    <property type="match status" value="1"/>
</dbReference>
<feature type="domain" description="Transposase IS200-like" evidence="1">
    <location>
        <begin position="25"/>
        <end position="142"/>
    </location>
</feature>
<dbReference type="NCBIfam" id="NF047646">
    <property type="entry name" value="REP_Tyr_transpos"/>
    <property type="match status" value="1"/>
</dbReference>
<proteinExistence type="predicted"/>
<dbReference type="EMBL" id="AP026966">
    <property type="protein sequence ID" value="BDT56810.1"/>
    <property type="molecule type" value="Genomic_DNA"/>
</dbReference>
<name>A0ABM8C0V2_9BURK</name>
<dbReference type="InterPro" id="IPR002686">
    <property type="entry name" value="Transposase_17"/>
</dbReference>
<evidence type="ECO:0000313" key="2">
    <source>
        <dbReference type="EMBL" id="BDT56810.1"/>
    </source>
</evidence>
<dbReference type="SMART" id="SM01321">
    <property type="entry name" value="Y1_Tnp"/>
    <property type="match status" value="1"/>
</dbReference>
<dbReference type="InterPro" id="IPR036515">
    <property type="entry name" value="Transposase_17_sf"/>
</dbReference>
<dbReference type="Proteomes" id="UP001163336">
    <property type="component" value="Chromosome"/>
</dbReference>
<gene>
    <name evidence="2" type="ORF">MasN3_03040</name>
</gene>
<dbReference type="SUPFAM" id="SSF143422">
    <property type="entry name" value="Transposase IS200-like"/>
    <property type="match status" value="1"/>
</dbReference>
<evidence type="ECO:0000259" key="1">
    <source>
        <dbReference type="SMART" id="SM01321"/>
    </source>
</evidence>
<reference evidence="2" key="1">
    <citation type="submission" date="2022-11" db="EMBL/GenBank/DDBJ databases">
        <title>Isolation and characterization of PLA-degrading bacterium Massilia sp. from Antarctic soil.</title>
        <authorList>
            <person name="Sato K."/>
            <person name="Gomez-Fuentes C."/>
            <person name="Ahmad S.A."/>
            <person name="Zulkharnain A."/>
        </authorList>
    </citation>
    <scope>NUCLEOTIDE SEQUENCE</scope>
    <source>
        <strain evidence="2">N-3</strain>
    </source>
</reference>